<dbReference type="AlphaFoldDB" id="A0A3S5FEJ9"/>
<accession>A0A3S5FEJ9</accession>
<sequence length="86" mass="9941">MYKEVVSAFGCWEELPEFLVAQAGRRGFWGLLRVSLETLLHSSSRTDATADRFSDQARDNVRVTWRTKRGFRHVVRAEGDELRTVL</sequence>
<organism evidence="1 2">
    <name type="scientific">Protopolystoma xenopodis</name>
    <dbReference type="NCBI Taxonomy" id="117903"/>
    <lineage>
        <taxon>Eukaryota</taxon>
        <taxon>Metazoa</taxon>
        <taxon>Spiralia</taxon>
        <taxon>Lophotrochozoa</taxon>
        <taxon>Platyhelminthes</taxon>
        <taxon>Monogenea</taxon>
        <taxon>Polyopisthocotylea</taxon>
        <taxon>Polystomatidea</taxon>
        <taxon>Polystomatidae</taxon>
        <taxon>Protopolystoma</taxon>
    </lineage>
</organism>
<proteinExistence type="predicted"/>
<dbReference type="EMBL" id="CAAALY010076574">
    <property type="protein sequence ID" value="VEL25848.1"/>
    <property type="molecule type" value="Genomic_DNA"/>
</dbReference>
<dbReference type="Proteomes" id="UP000784294">
    <property type="component" value="Unassembled WGS sequence"/>
</dbReference>
<gene>
    <name evidence="1" type="ORF">PXEA_LOCUS19288</name>
</gene>
<name>A0A3S5FEJ9_9PLAT</name>
<reference evidence="1" key="1">
    <citation type="submission" date="2018-11" db="EMBL/GenBank/DDBJ databases">
        <authorList>
            <consortium name="Pathogen Informatics"/>
        </authorList>
    </citation>
    <scope>NUCLEOTIDE SEQUENCE</scope>
</reference>
<evidence type="ECO:0000313" key="1">
    <source>
        <dbReference type="EMBL" id="VEL25848.1"/>
    </source>
</evidence>
<keyword evidence="2" id="KW-1185">Reference proteome</keyword>
<evidence type="ECO:0000313" key="2">
    <source>
        <dbReference type="Proteomes" id="UP000784294"/>
    </source>
</evidence>
<protein>
    <submittedName>
        <fullName evidence="1">Uncharacterized protein</fullName>
    </submittedName>
</protein>
<comment type="caution">
    <text evidence="1">The sequence shown here is derived from an EMBL/GenBank/DDBJ whole genome shotgun (WGS) entry which is preliminary data.</text>
</comment>